<sequence>MKQAAVFISWRYGLSFYRFPFFFTTIDKQTIHLSKVVKC</sequence>
<dbReference type="Proteomes" id="UP000254191">
    <property type="component" value="Unassembled WGS sequence"/>
</dbReference>
<accession>A0A379FHF8</accession>
<evidence type="ECO:0000313" key="1">
    <source>
        <dbReference type="EMBL" id="SUC19488.1"/>
    </source>
</evidence>
<reference evidence="1 2" key="1">
    <citation type="submission" date="2018-06" db="EMBL/GenBank/DDBJ databases">
        <authorList>
            <consortium name="Pathogen Informatics"/>
            <person name="Doyle S."/>
        </authorList>
    </citation>
    <scope>NUCLEOTIDE SEQUENCE [LARGE SCALE GENOMIC DNA]</scope>
    <source>
        <strain evidence="1 2">NCTC11938</strain>
    </source>
</reference>
<protein>
    <submittedName>
        <fullName evidence="1">Uncharacterized protein</fullName>
    </submittedName>
</protein>
<organism evidence="1 2">
    <name type="scientific">Proteus mirabilis</name>
    <dbReference type="NCBI Taxonomy" id="584"/>
    <lineage>
        <taxon>Bacteria</taxon>
        <taxon>Pseudomonadati</taxon>
        <taxon>Pseudomonadota</taxon>
        <taxon>Gammaproteobacteria</taxon>
        <taxon>Enterobacterales</taxon>
        <taxon>Morganellaceae</taxon>
        <taxon>Proteus</taxon>
    </lineage>
</organism>
<gene>
    <name evidence="1" type="ORF">NCTC11938_01303</name>
</gene>
<dbReference type="AlphaFoldDB" id="A0A379FHF8"/>
<evidence type="ECO:0000313" key="2">
    <source>
        <dbReference type="Proteomes" id="UP000254191"/>
    </source>
</evidence>
<dbReference type="EMBL" id="UGTS01000004">
    <property type="protein sequence ID" value="SUC19488.1"/>
    <property type="molecule type" value="Genomic_DNA"/>
</dbReference>
<proteinExistence type="predicted"/>
<name>A0A379FHF8_PROMI</name>